<dbReference type="Gene3D" id="3.20.20.80">
    <property type="entry name" value="Glycosidases"/>
    <property type="match status" value="1"/>
</dbReference>
<evidence type="ECO:0000313" key="1">
    <source>
        <dbReference type="EMBL" id="HJB42119.1"/>
    </source>
</evidence>
<reference evidence="1" key="1">
    <citation type="journal article" date="2021" name="PeerJ">
        <title>Extensive microbial diversity within the chicken gut microbiome revealed by metagenomics and culture.</title>
        <authorList>
            <person name="Gilroy R."/>
            <person name="Ravi A."/>
            <person name="Getino M."/>
            <person name="Pursley I."/>
            <person name="Horton D.L."/>
            <person name="Alikhan N.F."/>
            <person name="Baker D."/>
            <person name="Gharbi K."/>
            <person name="Hall N."/>
            <person name="Watson M."/>
            <person name="Adriaenssens E.M."/>
            <person name="Foster-Nyarko E."/>
            <person name="Jarju S."/>
            <person name="Secka A."/>
            <person name="Antonio M."/>
            <person name="Oren A."/>
            <person name="Chaudhuri R.R."/>
            <person name="La Ragione R."/>
            <person name="Hildebrand F."/>
            <person name="Pallen M.J."/>
        </authorList>
    </citation>
    <scope>NUCLEOTIDE SEQUENCE</scope>
    <source>
        <strain evidence="1">ChiBcec8-13705</strain>
    </source>
</reference>
<dbReference type="InterPro" id="IPR017853">
    <property type="entry name" value="GH"/>
</dbReference>
<organism evidence="1 2">
    <name type="scientific">Candidatus Gemmiger avicola</name>
    <dbReference type="NCBI Taxonomy" id="2838605"/>
    <lineage>
        <taxon>Bacteria</taxon>
        <taxon>Bacillati</taxon>
        <taxon>Bacillota</taxon>
        <taxon>Clostridia</taxon>
        <taxon>Eubacteriales</taxon>
        <taxon>Gemmiger</taxon>
    </lineage>
</organism>
<dbReference type="InterPro" id="IPR029062">
    <property type="entry name" value="Class_I_gatase-like"/>
</dbReference>
<name>A0A9D2M7J7_9FIRM</name>
<protein>
    <recommendedName>
        <fullName evidence="3">Beta-galactosidase trimerisation domain-containing protein</fullName>
    </recommendedName>
</protein>
<gene>
    <name evidence="1" type="ORF">H9945_06435</name>
</gene>
<comment type="caution">
    <text evidence="1">The sequence shown here is derived from an EMBL/GenBank/DDBJ whole genome shotgun (WGS) entry which is preliminary data.</text>
</comment>
<dbReference type="EMBL" id="DWYG01000106">
    <property type="protein sequence ID" value="HJB42119.1"/>
    <property type="molecule type" value="Genomic_DNA"/>
</dbReference>
<dbReference type="SUPFAM" id="SSF51445">
    <property type="entry name" value="(Trans)glycosidases"/>
    <property type="match status" value="1"/>
</dbReference>
<dbReference type="Proteomes" id="UP000886803">
    <property type="component" value="Unassembled WGS sequence"/>
</dbReference>
<sequence length="647" mass="71204">MSHWWQGYPWRMVQTNLREIDMADIDAETYAQQLADFGATVVTLNAGGIIASYPTRLDCQTQSPYLTGSSLRQIIDACHARGIRVIARMDFSKLRLPVYEKHPDWAYRDKDGQIVNYNGNVQTCPNGAYQKEKALEILREVLTTHPFDGVFCNMAGFLVVDYSGVYHGPCHCENCRRLFREQYGLEIPERDDPKNPDYKKYAAFKSACMKAQKQHLVETVRAVSPEIAINGVDYIRTESGAEINVPLWPYSASSNARQSAGPLRRRPADNASVDFMGFRYRESSVSASLLALRQWQNLANAGSVSLYIMGHLGNHKDQTALAASRPAFAFHQAHEALFAGLQSAARVLLVRRPVMARTDPEGYGWVRVLTESHVPFDEVKLPELTPELLTRYGTVLLPDVKQLASAQAAMLDGFAQNGGTVVATGAARGLACLGAEVTGCETGLMSTVFALTPEDEAAFPRSRAAHFIVPGDTLYTVRWSAAAKTCLRLVPEHPFGPPELCYCTETDDTPALGVTPYGQGRGVYIPWLAGSFYYREGFDNTLHFLQDVLFALCELPQLAPGLTPMVELTLCQKPGQLVVQFVNGSGVWGNSCFAPLPVQNITLRLPGVRAAKAAALRGGQTACRITGNNTILTLNVLNEYEAIVLEK</sequence>
<dbReference type="CDD" id="cd03143">
    <property type="entry name" value="A4_beta-galactosidase_middle_domain"/>
    <property type="match status" value="1"/>
</dbReference>
<proteinExistence type="predicted"/>
<dbReference type="Pfam" id="PF14871">
    <property type="entry name" value="GHL6"/>
    <property type="match status" value="1"/>
</dbReference>
<reference evidence="1" key="2">
    <citation type="submission" date="2021-04" db="EMBL/GenBank/DDBJ databases">
        <authorList>
            <person name="Gilroy R."/>
        </authorList>
    </citation>
    <scope>NUCLEOTIDE SEQUENCE</scope>
    <source>
        <strain evidence="1">ChiBcec8-13705</strain>
    </source>
</reference>
<evidence type="ECO:0000313" key="2">
    <source>
        <dbReference type="Proteomes" id="UP000886803"/>
    </source>
</evidence>
<dbReference type="SUPFAM" id="SSF52317">
    <property type="entry name" value="Class I glutamine amidotransferase-like"/>
    <property type="match status" value="1"/>
</dbReference>
<dbReference type="Gene3D" id="3.40.50.880">
    <property type="match status" value="1"/>
</dbReference>
<evidence type="ECO:0008006" key="3">
    <source>
        <dbReference type="Google" id="ProtNLM"/>
    </source>
</evidence>
<dbReference type="AlphaFoldDB" id="A0A9D2M7J7"/>
<dbReference type="InterPro" id="IPR028212">
    <property type="entry name" value="GHL6"/>
</dbReference>
<accession>A0A9D2M7J7</accession>